<sequence length="83" mass="8626">DWLPAGLAEQLKWLNYRAAEAAAALALGRAAEASDAALCGLVHALAVERAECPGLAAEPRALLRRMAWLALPALHGAAQASEL</sequence>
<evidence type="ECO:0000313" key="1">
    <source>
        <dbReference type="EMBL" id="CAK0860417.1"/>
    </source>
</evidence>
<evidence type="ECO:0000313" key="2">
    <source>
        <dbReference type="Proteomes" id="UP001189429"/>
    </source>
</evidence>
<organism evidence="1 2">
    <name type="scientific">Prorocentrum cordatum</name>
    <dbReference type="NCBI Taxonomy" id="2364126"/>
    <lineage>
        <taxon>Eukaryota</taxon>
        <taxon>Sar</taxon>
        <taxon>Alveolata</taxon>
        <taxon>Dinophyceae</taxon>
        <taxon>Prorocentrales</taxon>
        <taxon>Prorocentraceae</taxon>
        <taxon>Prorocentrum</taxon>
    </lineage>
</organism>
<dbReference type="EMBL" id="CAUYUJ010015975">
    <property type="protein sequence ID" value="CAK0860417.1"/>
    <property type="molecule type" value="Genomic_DNA"/>
</dbReference>
<name>A0ABN9UKP8_9DINO</name>
<protein>
    <submittedName>
        <fullName evidence="1">Uncharacterized protein</fullName>
    </submittedName>
</protein>
<accession>A0ABN9UKP8</accession>
<feature type="non-terminal residue" evidence="1">
    <location>
        <position position="1"/>
    </location>
</feature>
<gene>
    <name evidence="1" type="ORF">PCOR1329_LOCUS49391</name>
</gene>
<proteinExistence type="predicted"/>
<comment type="caution">
    <text evidence="1">The sequence shown here is derived from an EMBL/GenBank/DDBJ whole genome shotgun (WGS) entry which is preliminary data.</text>
</comment>
<keyword evidence="2" id="KW-1185">Reference proteome</keyword>
<dbReference type="Proteomes" id="UP001189429">
    <property type="component" value="Unassembled WGS sequence"/>
</dbReference>
<reference evidence="1" key="1">
    <citation type="submission" date="2023-10" db="EMBL/GenBank/DDBJ databases">
        <authorList>
            <person name="Chen Y."/>
            <person name="Shah S."/>
            <person name="Dougan E. K."/>
            <person name="Thang M."/>
            <person name="Chan C."/>
        </authorList>
    </citation>
    <scope>NUCLEOTIDE SEQUENCE [LARGE SCALE GENOMIC DNA]</scope>
</reference>